<evidence type="ECO:0000256" key="1">
    <source>
        <dbReference type="SAM" id="SignalP"/>
    </source>
</evidence>
<dbReference type="RefSeq" id="WP_014529209.1">
    <property type="nucleotide sequence ID" value="NC_017325.1"/>
</dbReference>
<evidence type="ECO:0008006" key="4">
    <source>
        <dbReference type="Google" id="ProtNLM"/>
    </source>
</evidence>
<feature type="signal peptide" evidence="1">
    <location>
        <begin position="1"/>
        <end position="20"/>
    </location>
</feature>
<accession>F7X237</accession>
<proteinExistence type="predicted"/>
<dbReference type="PATRIC" id="fig|707241.3.peg.969"/>
<organism evidence="2 3">
    <name type="scientific">Sinorhizobium meliloti (strain SM11)</name>
    <dbReference type="NCBI Taxonomy" id="707241"/>
    <lineage>
        <taxon>Bacteria</taxon>
        <taxon>Pseudomonadati</taxon>
        <taxon>Pseudomonadota</taxon>
        <taxon>Alphaproteobacteria</taxon>
        <taxon>Hyphomicrobiales</taxon>
        <taxon>Rhizobiaceae</taxon>
        <taxon>Sinorhizobium/Ensifer group</taxon>
        <taxon>Sinorhizobium</taxon>
    </lineage>
</organism>
<sequence length="258" mass="29399">MMTILSLGAGVQSSTMALMAAEGWIKPMPDCAIFADTGWEPAAVYRHLDWLMPQLPFPVHIVSAGNIRDGLVAGSKGHRWASIPASIRRQCTKEYKIVPIRRKVRELLGIVGRRSPKEPAATQWIGISWDEASRMKPAYERWWANRWPLIELRMSRWDCLRWLERHGYPEPPKSSCIGCPFHDNALWRDMKINRPQEFADAVEIDLLMRPAGPGFKALSKKAYLHRSCQPLDQVTFDNAEDRGQLNLFINECEGMCGV</sequence>
<dbReference type="HOGENOM" id="CLU_070815_0_1_5"/>
<gene>
    <name evidence="2" type="ordered locus">SM11_chr0924</name>
</gene>
<protein>
    <recommendedName>
        <fullName evidence="4">Phosphoadenosine phosphosulphate reductase domain-containing protein</fullName>
    </recommendedName>
</protein>
<reference evidence="2 3" key="1">
    <citation type="journal article" date="2011" name="J. Biotechnol.">
        <title>The complete genome sequence of the dominant Sinorhizobium meliloti field isolate SM11 extends the S. meliloti pan-genome.</title>
        <authorList>
            <person name="Schneiker-Bekel S."/>
            <person name="Wibberg D."/>
            <person name="Bekel T."/>
            <person name="Blom J."/>
            <person name="Linke B."/>
            <person name="Neuweger H."/>
            <person name="Stiens M."/>
            <person name="Vorholter F.J."/>
            <person name="Weidner S."/>
            <person name="Goesmann A."/>
            <person name="Puhler A."/>
            <person name="Schluter A."/>
        </authorList>
    </citation>
    <scope>NUCLEOTIDE SEQUENCE [LARGE SCALE GENOMIC DNA]</scope>
    <source>
        <strain evidence="2 3">SM11</strain>
    </source>
</reference>
<evidence type="ECO:0000313" key="2">
    <source>
        <dbReference type="EMBL" id="AEH78201.1"/>
    </source>
</evidence>
<feature type="chain" id="PRO_5003371333" description="Phosphoadenosine phosphosulphate reductase domain-containing protein" evidence="1">
    <location>
        <begin position="21"/>
        <end position="258"/>
    </location>
</feature>
<dbReference type="Gene3D" id="3.40.50.620">
    <property type="entry name" value="HUPs"/>
    <property type="match status" value="1"/>
</dbReference>
<dbReference type="AlphaFoldDB" id="F7X237"/>
<dbReference type="SUPFAM" id="SSF52402">
    <property type="entry name" value="Adenine nucleotide alpha hydrolases-like"/>
    <property type="match status" value="1"/>
</dbReference>
<dbReference type="KEGG" id="smx:SM11_chr0924"/>
<dbReference type="Proteomes" id="UP000009045">
    <property type="component" value="Chromosome"/>
</dbReference>
<keyword evidence="1" id="KW-0732">Signal</keyword>
<dbReference type="EMBL" id="CP001830">
    <property type="protein sequence ID" value="AEH78201.1"/>
    <property type="molecule type" value="Genomic_DNA"/>
</dbReference>
<name>F7X237_SINMM</name>
<evidence type="ECO:0000313" key="3">
    <source>
        <dbReference type="Proteomes" id="UP000009045"/>
    </source>
</evidence>
<dbReference type="InterPro" id="IPR014729">
    <property type="entry name" value="Rossmann-like_a/b/a_fold"/>
</dbReference>